<dbReference type="AlphaFoldDB" id="A0A7X3FL36"/>
<name>A0A7X3FL36_9BACL</name>
<gene>
    <name evidence="1" type="ORF">EDM21_19720</name>
</gene>
<proteinExistence type="predicted"/>
<evidence type="ECO:0000313" key="2">
    <source>
        <dbReference type="Proteomes" id="UP000490800"/>
    </source>
</evidence>
<keyword evidence="2" id="KW-1185">Reference proteome</keyword>
<dbReference type="RefSeq" id="WP_157338165.1">
    <property type="nucleotide sequence ID" value="NZ_RHLK01000015.1"/>
</dbReference>
<accession>A0A7X3FL36</accession>
<comment type="caution">
    <text evidence="1">The sequence shown here is derived from an EMBL/GenBank/DDBJ whole genome shotgun (WGS) entry which is preliminary data.</text>
</comment>
<evidence type="ECO:0000313" key="1">
    <source>
        <dbReference type="EMBL" id="MVP01726.1"/>
    </source>
</evidence>
<dbReference type="OrthoDB" id="1683552at2"/>
<protein>
    <submittedName>
        <fullName evidence="1">Uncharacterized protein</fullName>
    </submittedName>
</protein>
<dbReference type="EMBL" id="RHLK01000015">
    <property type="protein sequence ID" value="MVP01726.1"/>
    <property type="molecule type" value="Genomic_DNA"/>
</dbReference>
<sequence>MSSYCPVCNGMETLTAICPGCSGPAADFGRYNDYLGPYAPYRDIEAIGLSNGYPDVLSNRCMHVVACEGCGQNGVVAVEEIAGGEKLI</sequence>
<reference evidence="1 2" key="1">
    <citation type="journal article" date="2019" name="Microorganisms">
        <title>Paenibacillus lutrae sp. nov., A Chitinolytic Species Isolated from A River Otter in Castril Natural Park, Granada, Spain.</title>
        <authorList>
            <person name="Rodriguez M."/>
            <person name="Reina J.C."/>
            <person name="Bejar V."/>
            <person name="Llamas I."/>
        </authorList>
    </citation>
    <scope>NUCLEOTIDE SEQUENCE [LARGE SCALE GENOMIC DNA]</scope>
    <source>
        <strain evidence="1 2">N10</strain>
    </source>
</reference>
<dbReference type="Proteomes" id="UP000490800">
    <property type="component" value="Unassembled WGS sequence"/>
</dbReference>
<organism evidence="1 2">
    <name type="scientific">Paenibacillus lutrae</name>
    <dbReference type="NCBI Taxonomy" id="2078573"/>
    <lineage>
        <taxon>Bacteria</taxon>
        <taxon>Bacillati</taxon>
        <taxon>Bacillota</taxon>
        <taxon>Bacilli</taxon>
        <taxon>Bacillales</taxon>
        <taxon>Paenibacillaceae</taxon>
        <taxon>Paenibacillus</taxon>
    </lineage>
</organism>